<comment type="subunit">
    <text evidence="8">Homodimer. Interacts with FtsZ.</text>
</comment>
<evidence type="ECO:0000256" key="9">
    <source>
        <dbReference type="ARBA" id="ARBA00033158"/>
    </source>
</evidence>
<dbReference type="InterPro" id="IPR042233">
    <property type="entry name" value="Cell_div_ZapA_N"/>
</dbReference>
<evidence type="ECO:0000256" key="4">
    <source>
        <dbReference type="ARBA" id="ARBA00022618"/>
    </source>
</evidence>
<dbReference type="GO" id="GO:0000921">
    <property type="term" value="P:septin ring assembly"/>
    <property type="evidence" value="ECO:0007669"/>
    <property type="project" value="TreeGrafter"/>
</dbReference>
<evidence type="ECO:0000256" key="2">
    <source>
        <dbReference type="ARBA" id="ARBA00015195"/>
    </source>
</evidence>
<proteinExistence type="predicted"/>
<keyword evidence="5" id="KW-0717">Septation</keyword>
<dbReference type="GO" id="GO:0000917">
    <property type="term" value="P:division septum assembly"/>
    <property type="evidence" value="ECO:0007669"/>
    <property type="project" value="UniProtKB-KW"/>
</dbReference>
<dbReference type="Proteomes" id="UP000807785">
    <property type="component" value="Unassembled WGS sequence"/>
</dbReference>
<gene>
    <name evidence="10" type="ORF">IPH26_04185</name>
</gene>
<evidence type="ECO:0000256" key="3">
    <source>
        <dbReference type="ARBA" id="ARBA00022490"/>
    </source>
</evidence>
<dbReference type="InterPro" id="IPR007838">
    <property type="entry name" value="Cell_div_ZapA-like"/>
</dbReference>
<dbReference type="Gene3D" id="3.30.160.880">
    <property type="entry name" value="Cell division protein ZapA protomer, N-terminal domain"/>
    <property type="match status" value="1"/>
</dbReference>
<dbReference type="PANTHER" id="PTHR34981:SF1">
    <property type="entry name" value="CELL DIVISION PROTEIN ZAPA"/>
    <property type="match status" value="1"/>
</dbReference>
<evidence type="ECO:0000256" key="5">
    <source>
        <dbReference type="ARBA" id="ARBA00023210"/>
    </source>
</evidence>
<keyword evidence="3" id="KW-0963">Cytoplasm</keyword>
<dbReference type="Gene3D" id="1.20.5.50">
    <property type="match status" value="1"/>
</dbReference>
<dbReference type="GO" id="GO:0005829">
    <property type="term" value="C:cytosol"/>
    <property type="evidence" value="ECO:0007669"/>
    <property type="project" value="TreeGrafter"/>
</dbReference>
<protein>
    <recommendedName>
        <fullName evidence="2">Cell division protein ZapA</fullName>
    </recommendedName>
    <alternativeName>
        <fullName evidence="9">Z ring-associated protein ZapA</fullName>
    </alternativeName>
</protein>
<dbReference type="AlphaFoldDB" id="A0A9D7HL03"/>
<dbReference type="EMBL" id="JADJEV010000002">
    <property type="protein sequence ID" value="MBK6972173.1"/>
    <property type="molecule type" value="Genomic_DNA"/>
</dbReference>
<name>A0A9D7HL03_9PROT</name>
<dbReference type="SUPFAM" id="SSF102829">
    <property type="entry name" value="Cell division protein ZapA-like"/>
    <property type="match status" value="1"/>
</dbReference>
<sequence length="101" mass="11449">MSEQTLLDIALLGREYRVSCLPDEREALLKAASYVDEKMREIRGQTQSGGEKLAVMTALNIAHELLQMKLPGGIDLQDFRRRIDSMQSRVDQALALQENLF</sequence>
<dbReference type="PANTHER" id="PTHR34981">
    <property type="entry name" value="CELL DIVISION PROTEIN ZAPA"/>
    <property type="match status" value="1"/>
</dbReference>
<keyword evidence="6" id="KW-0131">Cell cycle</keyword>
<comment type="function">
    <text evidence="7">Activator of cell division through the inhibition of FtsZ GTPase activity, therefore promoting FtsZ assembly into bundles of protofilaments necessary for the formation of the division Z ring. It is recruited early at mid-cell but it is not essential for cell division.</text>
</comment>
<dbReference type="GO" id="GO:0030428">
    <property type="term" value="C:cell septum"/>
    <property type="evidence" value="ECO:0007669"/>
    <property type="project" value="TreeGrafter"/>
</dbReference>
<keyword evidence="4 10" id="KW-0132">Cell division</keyword>
<accession>A0A9D7HL03</accession>
<dbReference type="GO" id="GO:0043093">
    <property type="term" value="P:FtsZ-dependent cytokinesis"/>
    <property type="evidence" value="ECO:0007669"/>
    <property type="project" value="TreeGrafter"/>
</dbReference>
<dbReference type="GO" id="GO:0032153">
    <property type="term" value="C:cell division site"/>
    <property type="evidence" value="ECO:0007669"/>
    <property type="project" value="TreeGrafter"/>
</dbReference>
<evidence type="ECO:0000256" key="6">
    <source>
        <dbReference type="ARBA" id="ARBA00023306"/>
    </source>
</evidence>
<comment type="caution">
    <text evidence="10">The sequence shown here is derived from an EMBL/GenBank/DDBJ whole genome shotgun (WGS) entry which is preliminary data.</text>
</comment>
<evidence type="ECO:0000256" key="8">
    <source>
        <dbReference type="ARBA" id="ARBA00026068"/>
    </source>
</evidence>
<organism evidence="10 11">
    <name type="scientific">Candidatus Methylophosphatis roskildensis</name>
    <dbReference type="NCBI Taxonomy" id="2899263"/>
    <lineage>
        <taxon>Bacteria</taxon>
        <taxon>Pseudomonadati</taxon>
        <taxon>Pseudomonadota</taxon>
        <taxon>Betaproteobacteria</taxon>
        <taxon>Nitrosomonadales</taxon>
        <taxon>Sterolibacteriaceae</taxon>
        <taxon>Candidatus Methylophosphatis</taxon>
    </lineage>
</organism>
<reference evidence="10" key="1">
    <citation type="submission" date="2020-10" db="EMBL/GenBank/DDBJ databases">
        <title>Connecting structure to function with the recovery of over 1000 high-quality activated sludge metagenome-assembled genomes encoding full-length rRNA genes using long-read sequencing.</title>
        <authorList>
            <person name="Singleton C.M."/>
            <person name="Petriglieri F."/>
            <person name="Kristensen J.M."/>
            <person name="Kirkegaard R.H."/>
            <person name="Michaelsen T.Y."/>
            <person name="Andersen M.H."/>
            <person name="Karst S.M."/>
            <person name="Dueholm M.S."/>
            <person name="Nielsen P.H."/>
            <person name="Albertsen M."/>
        </authorList>
    </citation>
    <scope>NUCLEOTIDE SEQUENCE</scope>
    <source>
        <strain evidence="10">Bjer_18-Q3-R1-45_BAT3C.347</strain>
    </source>
</reference>
<dbReference type="Pfam" id="PF05164">
    <property type="entry name" value="ZapA"/>
    <property type="match status" value="1"/>
</dbReference>
<evidence type="ECO:0000313" key="11">
    <source>
        <dbReference type="Proteomes" id="UP000807785"/>
    </source>
</evidence>
<evidence type="ECO:0000256" key="7">
    <source>
        <dbReference type="ARBA" id="ARBA00024910"/>
    </source>
</evidence>
<comment type="subcellular location">
    <subcellularLocation>
        <location evidence="1">Cytoplasm</location>
    </subcellularLocation>
</comment>
<evidence type="ECO:0000313" key="10">
    <source>
        <dbReference type="EMBL" id="MBK6972173.1"/>
    </source>
</evidence>
<evidence type="ECO:0000256" key="1">
    <source>
        <dbReference type="ARBA" id="ARBA00004496"/>
    </source>
</evidence>
<dbReference type="InterPro" id="IPR036192">
    <property type="entry name" value="Cell_div_ZapA-like_sf"/>
</dbReference>